<comment type="caution">
    <text evidence="1">The sequence shown here is derived from an EMBL/GenBank/DDBJ whole genome shotgun (WGS) entry which is preliminary data.</text>
</comment>
<evidence type="ECO:0008006" key="3">
    <source>
        <dbReference type="Google" id="ProtNLM"/>
    </source>
</evidence>
<sequence>RGRLAQVPEAGLHVLLGPPDAVSADPALINSALYRGILATLREAFDYVIVDTPVAELYHLTFADLILPESDTILVPVEPNRITLESAASWLRAITLPQHSRGGGVAPERLSLILNRARADVECGPEDVMDLMPGWRFVGMIPEDREWMQAANGHRLASLRLGADLETTFRGILQAVTGDPVFAAA</sequence>
<dbReference type="InterPro" id="IPR027417">
    <property type="entry name" value="P-loop_NTPase"/>
</dbReference>
<organism evidence="1 2">
    <name type="scientific">Actinomadura adrarensis</name>
    <dbReference type="NCBI Taxonomy" id="1819600"/>
    <lineage>
        <taxon>Bacteria</taxon>
        <taxon>Bacillati</taxon>
        <taxon>Actinomycetota</taxon>
        <taxon>Actinomycetes</taxon>
        <taxon>Streptosporangiales</taxon>
        <taxon>Thermomonosporaceae</taxon>
        <taxon>Actinomadura</taxon>
    </lineage>
</organism>
<dbReference type="Gene3D" id="3.40.50.300">
    <property type="entry name" value="P-loop containing nucleotide triphosphate hydrolases"/>
    <property type="match status" value="1"/>
</dbReference>
<feature type="non-terminal residue" evidence="1">
    <location>
        <position position="185"/>
    </location>
</feature>
<protein>
    <recommendedName>
        <fullName evidence="3">ParA family protein</fullName>
    </recommendedName>
</protein>
<reference evidence="2" key="1">
    <citation type="journal article" date="2019" name="Int. J. Syst. Evol. Microbiol.">
        <title>The Global Catalogue of Microorganisms (GCM) 10K type strain sequencing project: providing services to taxonomists for standard genome sequencing and annotation.</title>
        <authorList>
            <consortium name="The Broad Institute Genomics Platform"/>
            <consortium name="The Broad Institute Genome Sequencing Center for Infectious Disease"/>
            <person name="Wu L."/>
            <person name="Ma J."/>
        </authorList>
    </citation>
    <scope>NUCLEOTIDE SEQUENCE [LARGE SCALE GENOMIC DNA]</scope>
    <source>
        <strain evidence="2">JCM 31696</strain>
    </source>
</reference>
<dbReference type="SUPFAM" id="SSF52540">
    <property type="entry name" value="P-loop containing nucleoside triphosphate hydrolases"/>
    <property type="match status" value="1"/>
</dbReference>
<keyword evidence="2" id="KW-1185">Reference proteome</keyword>
<dbReference type="EMBL" id="JBHTIR010000994">
    <property type="protein sequence ID" value="MFD0852024.1"/>
    <property type="molecule type" value="Genomic_DNA"/>
</dbReference>
<evidence type="ECO:0000313" key="2">
    <source>
        <dbReference type="Proteomes" id="UP001597083"/>
    </source>
</evidence>
<evidence type="ECO:0000313" key="1">
    <source>
        <dbReference type="EMBL" id="MFD0852024.1"/>
    </source>
</evidence>
<name>A0ABW3CDL6_9ACTN</name>
<gene>
    <name evidence="1" type="ORF">ACFQ07_07315</name>
</gene>
<accession>A0ABW3CDL6</accession>
<dbReference type="Proteomes" id="UP001597083">
    <property type="component" value="Unassembled WGS sequence"/>
</dbReference>
<feature type="non-terminal residue" evidence="1">
    <location>
        <position position="1"/>
    </location>
</feature>
<proteinExistence type="predicted"/>